<feature type="transmembrane region" description="Helical" evidence="1">
    <location>
        <begin position="6"/>
        <end position="27"/>
    </location>
</feature>
<evidence type="ECO:0000256" key="1">
    <source>
        <dbReference type="SAM" id="Phobius"/>
    </source>
</evidence>
<name>A0ABD3U9T6_9LAMI</name>
<evidence type="ECO:0000313" key="2">
    <source>
        <dbReference type="EMBL" id="KAL3845185.1"/>
    </source>
</evidence>
<accession>A0ABD3U9T6</accession>
<keyword evidence="1" id="KW-0812">Transmembrane</keyword>
<comment type="caution">
    <text evidence="2">The sequence shown here is derived from an EMBL/GenBank/DDBJ whole genome shotgun (WGS) entry which is preliminary data.</text>
</comment>
<gene>
    <name evidence="2" type="ORF">ACJIZ3_002588</name>
</gene>
<keyword evidence="3" id="KW-1185">Reference proteome</keyword>
<reference evidence="2 3" key="1">
    <citation type="submission" date="2024-12" db="EMBL/GenBank/DDBJ databases">
        <title>The unique morphological basis and parallel evolutionary history of personate flowers in Penstemon.</title>
        <authorList>
            <person name="Depatie T.H."/>
            <person name="Wessinger C.A."/>
        </authorList>
    </citation>
    <scope>NUCLEOTIDE SEQUENCE [LARGE SCALE GENOMIC DNA]</scope>
    <source>
        <strain evidence="2">WTNN_2</strain>
        <tissue evidence="2">Leaf</tissue>
    </source>
</reference>
<organism evidence="2 3">
    <name type="scientific">Penstemon smallii</name>
    <dbReference type="NCBI Taxonomy" id="265156"/>
    <lineage>
        <taxon>Eukaryota</taxon>
        <taxon>Viridiplantae</taxon>
        <taxon>Streptophyta</taxon>
        <taxon>Embryophyta</taxon>
        <taxon>Tracheophyta</taxon>
        <taxon>Spermatophyta</taxon>
        <taxon>Magnoliopsida</taxon>
        <taxon>eudicotyledons</taxon>
        <taxon>Gunneridae</taxon>
        <taxon>Pentapetalae</taxon>
        <taxon>asterids</taxon>
        <taxon>lamiids</taxon>
        <taxon>Lamiales</taxon>
        <taxon>Plantaginaceae</taxon>
        <taxon>Cheloneae</taxon>
        <taxon>Penstemon</taxon>
    </lineage>
</organism>
<evidence type="ECO:0000313" key="3">
    <source>
        <dbReference type="Proteomes" id="UP001634393"/>
    </source>
</evidence>
<keyword evidence="1" id="KW-0472">Membrane</keyword>
<protein>
    <recommendedName>
        <fullName evidence="4">Transmembrane protein</fullName>
    </recommendedName>
</protein>
<proteinExistence type="predicted"/>
<keyword evidence="1" id="KW-1133">Transmembrane helix</keyword>
<dbReference type="AlphaFoldDB" id="A0ABD3U9T6"/>
<evidence type="ECO:0008006" key="4">
    <source>
        <dbReference type="Google" id="ProtNLM"/>
    </source>
</evidence>
<dbReference type="Proteomes" id="UP001634393">
    <property type="component" value="Unassembled WGS sequence"/>
</dbReference>
<sequence>MVETRLTVGSCALLLLVLIILVNGNFWSEGRLLVLVNIEKNSTTNIDPEVKTASRMVVVEDFRPTTPGHSPGIGHAN</sequence>
<dbReference type="EMBL" id="JBJXBP010000002">
    <property type="protein sequence ID" value="KAL3845185.1"/>
    <property type="molecule type" value="Genomic_DNA"/>
</dbReference>